<dbReference type="Proteomes" id="UP001499987">
    <property type="component" value="Unassembled WGS sequence"/>
</dbReference>
<comment type="caution">
    <text evidence="2">The sequence shown here is derived from an EMBL/GenBank/DDBJ whole genome shotgun (WGS) entry which is preliminary data.</text>
</comment>
<protein>
    <submittedName>
        <fullName evidence="2">Uncharacterized protein</fullName>
    </submittedName>
</protein>
<keyword evidence="3" id="KW-1185">Reference proteome</keyword>
<evidence type="ECO:0000313" key="3">
    <source>
        <dbReference type="Proteomes" id="UP001499987"/>
    </source>
</evidence>
<organism evidence="2 3">
    <name type="scientific">Kitasatospora arboriphila</name>
    <dbReference type="NCBI Taxonomy" id="258052"/>
    <lineage>
        <taxon>Bacteria</taxon>
        <taxon>Bacillati</taxon>
        <taxon>Actinomycetota</taxon>
        <taxon>Actinomycetes</taxon>
        <taxon>Kitasatosporales</taxon>
        <taxon>Streptomycetaceae</taxon>
        <taxon>Kitasatospora</taxon>
    </lineage>
</organism>
<gene>
    <name evidence="2" type="ORF">GCM10009663_66680</name>
</gene>
<dbReference type="EMBL" id="BAAALD010000103">
    <property type="protein sequence ID" value="GAA1117255.1"/>
    <property type="molecule type" value="Genomic_DNA"/>
</dbReference>
<feature type="region of interest" description="Disordered" evidence="1">
    <location>
        <begin position="1"/>
        <end position="23"/>
    </location>
</feature>
<proteinExistence type="predicted"/>
<evidence type="ECO:0000256" key="1">
    <source>
        <dbReference type="SAM" id="MobiDB-lite"/>
    </source>
</evidence>
<name>A0ABP4ERI3_9ACTN</name>
<sequence>MVSEGHSGAVQGRGELRSPGLGIVTNSGKALVRTVSRIRIAQFSPSLRPGDTPTRP</sequence>
<reference evidence="3" key="1">
    <citation type="journal article" date="2019" name="Int. J. Syst. Evol. Microbiol.">
        <title>The Global Catalogue of Microorganisms (GCM) 10K type strain sequencing project: providing services to taxonomists for standard genome sequencing and annotation.</title>
        <authorList>
            <consortium name="The Broad Institute Genomics Platform"/>
            <consortium name="The Broad Institute Genome Sequencing Center for Infectious Disease"/>
            <person name="Wu L."/>
            <person name="Ma J."/>
        </authorList>
    </citation>
    <scope>NUCLEOTIDE SEQUENCE [LARGE SCALE GENOMIC DNA]</scope>
    <source>
        <strain evidence="3">JCM 13002</strain>
    </source>
</reference>
<evidence type="ECO:0000313" key="2">
    <source>
        <dbReference type="EMBL" id="GAA1117255.1"/>
    </source>
</evidence>
<accession>A0ABP4ERI3</accession>